<accession>A0AAE0T292</accession>
<reference evidence="3" key="3">
    <citation type="submission" date="2023-05" db="EMBL/GenBank/DDBJ databases">
        <authorList>
            <person name="Smith C.H."/>
        </authorList>
    </citation>
    <scope>NUCLEOTIDE SEQUENCE</scope>
    <source>
        <strain evidence="3">CHS0354</strain>
        <tissue evidence="3">Mantle</tissue>
    </source>
</reference>
<reference evidence="3" key="2">
    <citation type="journal article" date="2021" name="Genome Biol. Evol.">
        <title>Developing a high-quality reference genome for a parasitic bivalve with doubly uniparental inheritance (Bivalvia: Unionida).</title>
        <authorList>
            <person name="Smith C.H."/>
        </authorList>
    </citation>
    <scope>NUCLEOTIDE SEQUENCE</scope>
    <source>
        <strain evidence="3">CHS0354</strain>
        <tissue evidence="3">Mantle</tissue>
    </source>
</reference>
<organism evidence="3 4">
    <name type="scientific">Potamilus streckersoni</name>
    <dbReference type="NCBI Taxonomy" id="2493646"/>
    <lineage>
        <taxon>Eukaryota</taxon>
        <taxon>Metazoa</taxon>
        <taxon>Spiralia</taxon>
        <taxon>Lophotrochozoa</taxon>
        <taxon>Mollusca</taxon>
        <taxon>Bivalvia</taxon>
        <taxon>Autobranchia</taxon>
        <taxon>Heteroconchia</taxon>
        <taxon>Palaeoheterodonta</taxon>
        <taxon>Unionida</taxon>
        <taxon>Unionoidea</taxon>
        <taxon>Unionidae</taxon>
        <taxon>Ambleminae</taxon>
        <taxon>Lampsilini</taxon>
        <taxon>Potamilus</taxon>
    </lineage>
</organism>
<reference evidence="3" key="1">
    <citation type="journal article" date="2021" name="Genome Biol. Evol.">
        <title>A High-Quality Reference Genome for a Parasitic Bivalve with Doubly Uniparental Inheritance (Bivalvia: Unionida).</title>
        <authorList>
            <person name="Smith C.H."/>
        </authorList>
    </citation>
    <scope>NUCLEOTIDE SEQUENCE</scope>
    <source>
        <strain evidence="3">CHS0354</strain>
    </source>
</reference>
<dbReference type="EMBL" id="JAEAOA010000013">
    <property type="protein sequence ID" value="KAK3601930.1"/>
    <property type="molecule type" value="Genomic_DNA"/>
</dbReference>
<dbReference type="InterPro" id="IPR013783">
    <property type="entry name" value="Ig-like_fold"/>
</dbReference>
<keyword evidence="2" id="KW-0732">Signal</keyword>
<dbReference type="InterPro" id="IPR036116">
    <property type="entry name" value="FN3_sf"/>
</dbReference>
<evidence type="ECO:0000313" key="3">
    <source>
        <dbReference type="EMBL" id="KAK3601930.1"/>
    </source>
</evidence>
<evidence type="ECO:0000313" key="4">
    <source>
        <dbReference type="Proteomes" id="UP001195483"/>
    </source>
</evidence>
<name>A0AAE0T292_9BIVA</name>
<dbReference type="Proteomes" id="UP001195483">
    <property type="component" value="Unassembled WGS sequence"/>
</dbReference>
<dbReference type="AlphaFoldDB" id="A0AAE0T292"/>
<keyword evidence="1" id="KW-0472">Membrane</keyword>
<dbReference type="SUPFAM" id="SSF49265">
    <property type="entry name" value="Fibronectin type III"/>
    <property type="match status" value="1"/>
</dbReference>
<keyword evidence="1" id="KW-0812">Transmembrane</keyword>
<feature type="transmembrane region" description="Helical" evidence="1">
    <location>
        <begin position="139"/>
        <end position="161"/>
    </location>
</feature>
<proteinExistence type="predicted"/>
<evidence type="ECO:0000256" key="1">
    <source>
        <dbReference type="SAM" id="Phobius"/>
    </source>
</evidence>
<sequence>MYLNIACFNITFISCLTVTAPPSVPKKFFFSHIDDDLLVFGIEKGFNGGHEQTFIIEYKPFGMPEVVWSAILKINEKELDNPFSNGSYYINIPKIQGGQYGFRVYAENKKGNSFAIEGVHVEIKTSVPSPIIRDFPVEAVAGGVVGAIMVVIVIVVVAVVIKRQTLKTKMKSKHL</sequence>
<protein>
    <submittedName>
        <fullName evidence="3">Uncharacterized protein</fullName>
    </submittedName>
</protein>
<keyword evidence="1" id="KW-1133">Transmembrane helix</keyword>
<keyword evidence="4" id="KW-1185">Reference proteome</keyword>
<gene>
    <name evidence="3" type="ORF">CHS0354_000008</name>
</gene>
<evidence type="ECO:0000256" key="2">
    <source>
        <dbReference type="SAM" id="SignalP"/>
    </source>
</evidence>
<dbReference type="Gene3D" id="2.60.40.10">
    <property type="entry name" value="Immunoglobulins"/>
    <property type="match status" value="1"/>
</dbReference>
<comment type="caution">
    <text evidence="3">The sequence shown here is derived from an EMBL/GenBank/DDBJ whole genome shotgun (WGS) entry which is preliminary data.</text>
</comment>
<feature type="chain" id="PRO_5042191273" evidence="2">
    <location>
        <begin position="16"/>
        <end position="175"/>
    </location>
</feature>
<feature type="signal peptide" evidence="2">
    <location>
        <begin position="1"/>
        <end position="15"/>
    </location>
</feature>